<name>A0A8H3V1U7_VENIN</name>
<dbReference type="SUPFAM" id="SSF53474">
    <property type="entry name" value="alpha/beta-Hydrolases"/>
    <property type="match status" value="1"/>
</dbReference>
<dbReference type="InterPro" id="IPR002018">
    <property type="entry name" value="CarbesteraseB"/>
</dbReference>
<sequence>MSFLNTLSVIAAFLHLATAWTVGQEVETTSGRVKGTAASIHPEVSAYLGIPYVAAPIGNLRWRPPQPFPKSNETLAADKFGFDCPALSDTPRNTSNPLVNAIQSILSQSGHAQSEDCLTVNIWTKPQIGEKKKAVLVWIYGGGFSTGAANNPSYDGSIFAEKQDVVVVSFNYRLNIFGFPSAPGLESLNPGILDQRAAVEWVKANIENFGGDSSRITLFGESAGSRSVDIYAYAWAEAKDPIVNGFICESGSAPWTAGNNWNAQVWYSLSERLGCGGVEKGSETVTCMRTKPFQDILQASKSGPDKPELFRRFYPVTDEKVVFGDYDKRAAAGRFIQKPLLIGNNDNEYGLQGTLAKFQGKPLSNRTLLVGNLGYICSAKVQAQRRMDKGVKAWRYRWMGVFPNQQIGKEAGAWHGSEIPHVFGTIVLQQSRVKATEDQLKVSGLMNSAWAAFAKDPETGLSKLGWPLYDEKENSLILLAENNGPGATFAPGAKYDGQCGLIQNNIPQLP</sequence>
<reference evidence="5 6" key="1">
    <citation type="submission" date="2018-12" db="EMBL/GenBank/DDBJ databases">
        <title>Venturia inaequalis Genome Resource.</title>
        <authorList>
            <person name="Lichtner F.J."/>
        </authorList>
    </citation>
    <scope>NUCLEOTIDE SEQUENCE [LARGE SCALE GENOMIC DNA]</scope>
    <source>
        <strain evidence="5 6">120213</strain>
    </source>
</reference>
<evidence type="ECO:0000256" key="1">
    <source>
        <dbReference type="ARBA" id="ARBA00005964"/>
    </source>
</evidence>
<dbReference type="InterPro" id="IPR029058">
    <property type="entry name" value="AB_hydrolase_fold"/>
</dbReference>
<evidence type="ECO:0000256" key="3">
    <source>
        <dbReference type="RuleBase" id="RU361235"/>
    </source>
</evidence>
<dbReference type="EC" id="3.1.1.-" evidence="3"/>
<accession>A0A8H3V1U7</accession>
<dbReference type="InterPro" id="IPR050654">
    <property type="entry name" value="AChE-related_enzymes"/>
</dbReference>
<comment type="caution">
    <text evidence="5">The sequence shown here is derived from an EMBL/GenBank/DDBJ whole genome shotgun (WGS) entry which is preliminary data.</text>
</comment>
<comment type="similarity">
    <text evidence="1 3">Belongs to the type-B carboxylesterase/lipase family.</text>
</comment>
<dbReference type="Gene3D" id="3.40.50.1820">
    <property type="entry name" value="alpha/beta hydrolase"/>
    <property type="match status" value="2"/>
</dbReference>
<dbReference type="EMBL" id="WNWS01000111">
    <property type="protein sequence ID" value="KAE9979875.1"/>
    <property type="molecule type" value="Genomic_DNA"/>
</dbReference>
<evidence type="ECO:0000313" key="5">
    <source>
        <dbReference type="EMBL" id="KAE9979875.1"/>
    </source>
</evidence>
<keyword evidence="3" id="KW-0732">Signal</keyword>
<feature type="chain" id="PRO_5034494373" description="Carboxylic ester hydrolase" evidence="3">
    <location>
        <begin position="20"/>
        <end position="510"/>
    </location>
</feature>
<dbReference type="GO" id="GO:0052689">
    <property type="term" value="F:carboxylic ester hydrolase activity"/>
    <property type="evidence" value="ECO:0007669"/>
    <property type="project" value="TreeGrafter"/>
</dbReference>
<dbReference type="Pfam" id="PF00135">
    <property type="entry name" value="COesterase"/>
    <property type="match status" value="2"/>
</dbReference>
<dbReference type="InterPro" id="IPR019826">
    <property type="entry name" value="Carboxylesterase_B_AS"/>
</dbReference>
<dbReference type="Proteomes" id="UP000447873">
    <property type="component" value="Unassembled WGS sequence"/>
</dbReference>
<evidence type="ECO:0000259" key="4">
    <source>
        <dbReference type="Pfam" id="PF00135"/>
    </source>
</evidence>
<proteinExistence type="inferred from homology"/>
<feature type="domain" description="Carboxylesterase type B" evidence="4">
    <location>
        <begin position="369"/>
        <end position="482"/>
    </location>
</feature>
<dbReference type="PANTHER" id="PTHR43918">
    <property type="entry name" value="ACETYLCHOLINESTERASE"/>
    <property type="match status" value="1"/>
</dbReference>
<evidence type="ECO:0000256" key="2">
    <source>
        <dbReference type="ARBA" id="ARBA00022801"/>
    </source>
</evidence>
<organism evidence="5 6">
    <name type="scientific">Venturia inaequalis</name>
    <name type="common">Apple scab fungus</name>
    <dbReference type="NCBI Taxonomy" id="5025"/>
    <lineage>
        <taxon>Eukaryota</taxon>
        <taxon>Fungi</taxon>
        <taxon>Dikarya</taxon>
        <taxon>Ascomycota</taxon>
        <taxon>Pezizomycotina</taxon>
        <taxon>Dothideomycetes</taxon>
        <taxon>Pleosporomycetidae</taxon>
        <taxon>Venturiales</taxon>
        <taxon>Venturiaceae</taxon>
        <taxon>Venturia</taxon>
    </lineage>
</organism>
<dbReference type="PROSITE" id="PS00122">
    <property type="entry name" value="CARBOXYLESTERASE_B_1"/>
    <property type="match status" value="1"/>
</dbReference>
<dbReference type="AlphaFoldDB" id="A0A8H3V1U7"/>
<keyword evidence="2 3" id="KW-0378">Hydrolase</keyword>
<evidence type="ECO:0000313" key="6">
    <source>
        <dbReference type="Proteomes" id="UP000447873"/>
    </source>
</evidence>
<feature type="signal peptide" evidence="3">
    <location>
        <begin position="1"/>
        <end position="19"/>
    </location>
</feature>
<gene>
    <name evidence="5" type="ORF">EG328_000633</name>
</gene>
<feature type="domain" description="Carboxylesterase type B" evidence="4">
    <location>
        <begin position="24"/>
        <end position="351"/>
    </location>
</feature>
<protein>
    <recommendedName>
        <fullName evidence="3">Carboxylic ester hydrolase</fullName>
        <ecNumber evidence="3">3.1.1.-</ecNumber>
    </recommendedName>
</protein>
<dbReference type="PANTHER" id="PTHR43918:SF4">
    <property type="entry name" value="CARBOXYLIC ESTER HYDROLASE"/>
    <property type="match status" value="1"/>
</dbReference>